<feature type="disulfide bond" evidence="3">
    <location>
        <begin position="96"/>
        <end position="101"/>
    </location>
</feature>
<evidence type="ECO:0000313" key="7">
    <source>
        <dbReference type="EMBL" id="GBB88283.1"/>
    </source>
</evidence>
<feature type="compositionally biased region" description="Basic and acidic residues" evidence="4">
    <location>
        <begin position="371"/>
        <end position="380"/>
    </location>
</feature>
<dbReference type="Gene3D" id="2.40.70.10">
    <property type="entry name" value="Acid Proteases"/>
    <property type="match status" value="2"/>
</dbReference>
<evidence type="ECO:0000256" key="1">
    <source>
        <dbReference type="ARBA" id="ARBA00007447"/>
    </source>
</evidence>
<name>A0A2Z6QDN0_9GLOM</name>
<organism evidence="7 8">
    <name type="scientific">Rhizophagus clarus</name>
    <dbReference type="NCBI Taxonomy" id="94130"/>
    <lineage>
        <taxon>Eukaryota</taxon>
        <taxon>Fungi</taxon>
        <taxon>Fungi incertae sedis</taxon>
        <taxon>Mucoromycota</taxon>
        <taxon>Glomeromycotina</taxon>
        <taxon>Glomeromycetes</taxon>
        <taxon>Glomerales</taxon>
        <taxon>Glomeraceae</taxon>
        <taxon>Rhizophagus</taxon>
    </lineage>
</organism>
<reference evidence="7 8" key="1">
    <citation type="submission" date="2017-11" db="EMBL/GenBank/DDBJ databases">
        <title>The genome of Rhizophagus clarus HR1 reveals common genetic basis of auxotrophy among arbuscular mycorrhizal fungi.</title>
        <authorList>
            <person name="Kobayashi Y."/>
        </authorList>
    </citation>
    <scope>NUCLEOTIDE SEQUENCE [LARGE SCALE GENOMIC DNA]</scope>
    <source>
        <strain evidence="7 8">HR1</strain>
    </source>
</reference>
<dbReference type="PANTHER" id="PTHR47966:SF75">
    <property type="entry name" value="ENDOPEPTIDASE (CTSD), PUTATIVE (AFU_ORTHOLOGUE AFUA_4G07040)-RELATED"/>
    <property type="match status" value="1"/>
</dbReference>
<evidence type="ECO:0000256" key="2">
    <source>
        <dbReference type="PIRSR" id="PIRSR601461-1"/>
    </source>
</evidence>
<keyword evidence="5" id="KW-0732">Signal</keyword>
<dbReference type="Pfam" id="PF00026">
    <property type="entry name" value="Asp"/>
    <property type="match status" value="1"/>
</dbReference>
<dbReference type="InterPro" id="IPR001461">
    <property type="entry name" value="Aspartic_peptidase_A1"/>
</dbReference>
<dbReference type="SUPFAM" id="SSF50630">
    <property type="entry name" value="Acid proteases"/>
    <property type="match status" value="1"/>
</dbReference>
<gene>
    <name evidence="7" type="ORF">RclHR1_14840001</name>
</gene>
<evidence type="ECO:0000256" key="3">
    <source>
        <dbReference type="PIRSR" id="PIRSR601461-2"/>
    </source>
</evidence>
<dbReference type="GO" id="GO:0006508">
    <property type="term" value="P:proteolysis"/>
    <property type="evidence" value="ECO:0007669"/>
    <property type="project" value="InterPro"/>
</dbReference>
<dbReference type="InterPro" id="IPR034164">
    <property type="entry name" value="Pepsin-like_dom"/>
</dbReference>
<evidence type="ECO:0000256" key="4">
    <source>
        <dbReference type="SAM" id="MobiDB-lite"/>
    </source>
</evidence>
<evidence type="ECO:0000313" key="8">
    <source>
        <dbReference type="Proteomes" id="UP000247702"/>
    </source>
</evidence>
<keyword evidence="3" id="KW-1015">Disulfide bond</keyword>
<dbReference type="EMBL" id="BEXD01000540">
    <property type="protein sequence ID" value="GBB88283.1"/>
    <property type="molecule type" value="Genomic_DNA"/>
</dbReference>
<feature type="compositionally biased region" description="Acidic residues" evidence="4">
    <location>
        <begin position="381"/>
        <end position="399"/>
    </location>
</feature>
<protein>
    <recommendedName>
        <fullName evidence="6">Peptidase A1 domain-containing protein</fullName>
    </recommendedName>
</protein>
<dbReference type="CDD" id="cd05471">
    <property type="entry name" value="pepsin_like"/>
    <property type="match status" value="1"/>
</dbReference>
<sequence length="399" mass="44253">MHALHIFTLAIAVFLFVDALPYERPKVHTIPLKMKPITRRRAYNVSRRATEQITLDQDQPDLSYFGEVTFGTGEPQELYMLFDTGSADLFVIGDECISPACSRKNKYNSYLDDSYKRIERSFQVNYVSGAFVKGTCATTDIEIGSISVETQDFGLVDTVSDDFADYTFVGIMGMALSSASQNGQLTPVTNLINNKALDQPQFSFMLGRDADNTPSELTIGGSNPARYDANSLTWTNLANNNKGLWKIPLDDCFVGGQPLGFQDRIGSIDTGSASIIMPIADANALYNKVPKSVAVGKGFYLIPCSTNIEIGLRFSGMTWNMDYRDFILKQGNDCYGSIQGIDTGSDAWIIGIPFLKNVYSIFDQDHWKRMRSDGGSSHDNDSEEEMPDDSDDDGYNEYS</sequence>
<feature type="signal peptide" evidence="5">
    <location>
        <begin position="1"/>
        <end position="19"/>
    </location>
</feature>
<dbReference type="AlphaFoldDB" id="A0A2Z6QDN0"/>
<dbReference type="PANTHER" id="PTHR47966">
    <property type="entry name" value="BETA-SITE APP-CLEAVING ENZYME, ISOFORM A-RELATED"/>
    <property type="match status" value="1"/>
</dbReference>
<dbReference type="Proteomes" id="UP000247702">
    <property type="component" value="Unassembled WGS sequence"/>
</dbReference>
<feature type="active site" evidence="2">
    <location>
        <position position="269"/>
    </location>
</feature>
<feature type="domain" description="Peptidase A1" evidence="6">
    <location>
        <begin position="64"/>
        <end position="372"/>
    </location>
</feature>
<proteinExistence type="inferred from homology"/>
<dbReference type="InterPro" id="IPR021109">
    <property type="entry name" value="Peptidase_aspartic_dom_sf"/>
</dbReference>
<feature type="active site" evidence="2">
    <location>
        <position position="83"/>
    </location>
</feature>
<comment type="caution">
    <text evidence="7">The sequence shown here is derived from an EMBL/GenBank/DDBJ whole genome shotgun (WGS) entry which is preliminary data.</text>
</comment>
<comment type="similarity">
    <text evidence="1">Belongs to the peptidase A1 family.</text>
</comment>
<dbReference type="InterPro" id="IPR033121">
    <property type="entry name" value="PEPTIDASE_A1"/>
</dbReference>
<feature type="region of interest" description="Disordered" evidence="4">
    <location>
        <begin position="371"/>
        <end position="399"/>
    </location>
</feature>
<evidence type="ECO:0000259" key="6">
    <source>
        <dbReference type="PROSITE" id="PS51767"/>
    </source>
</evidence>
<dbReference type="PRINTS" id="PR00792">
    <property type="entry name" value="PEPSIN"/>
</dbReference>
<dbReference type="STRING" id="94130.A0A2Z6QDN0"/>
<dbReference type="PROSITE" id="PS51767">
    <property type="entry name" value="PEPTIDASE_A1"/>
    <property type="match status" value="1"/>
</dbReference>
<keyword evidence="8" id="KW-1185">Reference proteome</keyword>
<evidence type="ECO:0000256" key="5">
    <source>
        <dbReference type="SAM" id="SignalP"/>
    </source>
</evidence>
<feature type="chain" id="PRO_5016263976" description="Peptidase A1 domain-containing protein" evidence="5">
    <location>
        <begin position="20"/>
        <end position="399"/>
    </location>
</feature>
<dbReference type="GO" id="GO:0004190">
    <property type="term" value="F:aspartic-type endopeptidase activity"/>
    <property type="evidence" value="ECO:0007669"/>
    <property type="project" value="InterPro"/>
</dbReference>
<accession>A0A2Z6QDN0</accession>